<dbReference type="Pfam" id="PF00069">
    <property type="entry name" value="Pkinase"/>
    <property type="match status" value="2"/>
</dbReference>
<dbReference type="GO" id="GO:0005634">
    <property type="term" value="C:nucleus"/>
    <property type="evidence" value="ECO:0007669"/>
    <property type="project" value="TreeGrafter"/>
</dbReference>
<protein>
    <submittedName>
        <fullName evidence="9">Myosin light chain kinase family member 4</fullName>
    </submittedName>
</protein>
<evidence type="ECO:0000256" key="2">
    <source>
        <dbReference type="ARBA" id="ARBA00022527"/>
    </source>
</evidence>
<dbReference type="FunFam" id="3.30.200.20:FF:000196">
    <property type="entry name" value="Myosin light chain kinase family, member 4"/>
    <property type="match status" value="1"/>
</dbReference>
<dbReference type="GO" id="GO:0005524">
    <property type="term" value="F:ATP binding"/>
    <property type="evidence" value="ECO:0007669"/>
    <property type="project" value="UniProtKB-UniRule"/>
</dbReference>
<comment type="similarity">
    <text evidence="1">Belongs to the protein kinase superfamily. CAMK Ser/Thr protein kinase family.</text>
</comment>
<reference evidence="9" key="1">
    <citation type="submission" date="2025-08" db="UniProtKB">
        <authorList>
            <consortium name="Ensembl"/>
        </authorList>
    </citation>
    <scope>IDENTIFICATION</scope>
</reference>
<feature type="domain" description="Protein kinase" evidence="8">
    <location>
        <begin position="83"/>
        <end position="306"/>
    </location>
</feature>
<dbReference type="Ensembl" id="ENSPSTT00000000795.1">
    <property type="protein sequence ID" value="ENSPSTP00000000757.1"/>
    <property type="gene ID" value="ENSPSTG00000000620.1"/>
</dbReference>
<dbReference type="InterPro" id="IPR000719">
    <property type="entry name" value="Prot_kinase_dom"/>
</dbReference>
<name>A0A8C9EHS1_PAVCR</name>
<keyword evidence="2" id="KW-0723">Serine/threonine-protein kinase</keyword>
<evidence type="ECO:0000256" key="1">
    <source>
        <dbReference type="ARBA" id="ARBA00006692"/>
    </source>
</evidence>
<evidence type="ECO:0000256" key="3">
    <source>
        <dbReference type="ARBA" id="ARBA00022679"/>
    </source>
</evidence>
<dbReference type="InterPro" id="IPR017441">
    <property type="entry name" value="Protein_kinase_ATP_BS"/>
</dbReference>
<dbReference type="SUPFAM" id="SSF56112">
    <property type="entry name" value="Protein kinase-like (PK-like)"/>
    <property type="match status" value="1"/>
</dbReference>
<dbReference type="Gene3D" id="1.10.510.10">
    <property type="entry name" value="Transferase(Phosphotransferase) domain 1"/>
    <property type="match status" value="1"/>
</dbReference>
<proteinExistence type="inferred from homology"/>
<evidence type="ECO:0000256" key="5">
    <source>
        <dbReference type="ARBA" id="ARBA00022777"/>
    </source>
</evidence>
<accession>A0A8C9EHS1</accession>
<keyword evidence="10" id="KW-1185">Reference proteome</keyword>
<reference evidence="9" key="2">
    <citation type="submission" date="2025-09" db="UniProtKB">
        <authorList>
            <consortium name="Ensembl"/>
        </authorList>
    </citation>
    <scope>IDENTIFICATION</scope>
</reference>
<dbReference type="PANTHER" id="PTHR24342">
    <property type="entry name" value="SERINE/THREONINE-PROTEIN KINASE 17"/>
    <property type="match status" value="1"/>
</dbReference>
<evidence type="ECO:0000313" key="10">
    <source>
        <dbReference type="Proteomes" id="UP000694428"/>
    </source>
</evidence>
<dbReference type="GO" id="GO:0004674">
    <property type="term" value="F:protein serine/threonine kinase activity"/>
    <property type="evidence" value="ECO:0007669"/>
    <property type="project" value="UniProtKB-KW"/>
</dbReference>
<organism evidence="9 10">
    <name type="scientific">Pavo cristatus</name>
    <name type="common">Indian peafowl</name>
    <name type="synonym">Blue peafowl</name>
    <dbReference type="NCBI Taxonomy" id="9049"/>
    <lineage>
        <taxon>Eukaryota</taxon>
        <taxon>Metazoa</taxon>
        <taxon>Chordata</taxon>
        <taxon>Craniata</taxon>
        <taxon>Vertebrata</taxon>
        <taxon>Euteleostomi</taxon>
        <taxon>Archelosauria</taxon>
        <taxon>Archosauria</taxon>
        <taxon>Dinosauria</taxon>
        <taxon>Saurischia</taxon>
        <taxon>Theropoda</taxon>
        <taxon>Coelurosauria</taxon>
        <taxon>Aves</taxon>
        <taxon>Neognathae</taxon>
        <taxon>Galloanserae</taxon>
        <taxon>Galliformes</taxon>
        <taxon>Phasianidae</taxon>
        <taxon>Phasianinae</taxon>
        <taxon>Pavo</taxon>
    </lineage>
</organism>
<dbReference type="PANTHER" id="PTHR24342:SF20">
    <property type="entry name" value="MYOSIN LIGHT CHAIN KINASE, SMOOTH MUSCLE"/>
    <property type="match status" value="1"/>
</dbReference>
<sequence>MKLLKINRLEEISTRYNSNRLEKTSFFQTMKKVERTGDRQALHVTTHMLSVFSSADDTSTPPAPFDHRIVSAKRVGISSYYNVNRNEILGGGRFGQVHKCEEKATGLKLAAKIIKARGDKEKNEVKNEISVMNQLNHVNLIQLYDAFESKNDIVLVMEYVEGGELFDRIIDENCNLTEMDTISFIKQICEGIQYMHQIYKPREKLRVNFGTPEFLAPEVVSYEFVSFPTDMWSVGVIAYMLLSGLSPFLGDDDNETLNNILACSWDFEDEEFQGVSEQAKDFISKLLIKEKCWRISATAALKHPWLSDHKLHCRLQTVKIREFVTSFIK</sequence>
<keyword evidence="5" id="KW-0418">Kinase</keyword>
<evidence type="ECO:0000256" key="6">
    <source>
        <dbReference type="ARBA" id="ARBA00022840"/>
    </source>
</evidence>
<dbReference type="GO" id="GO:0035556">
    <property type="term" value="P:intracellular signal transduction"/>
    <property type="evidence" value="ECO:0007669"/>
    <property type="project" value="TreeGrafter"/>
</dbReference>
<dbReference type="InterPro" id="IPR011009">
    <property type="entry name" value="Kinase-like_dom_sf"/>
</dbReference>
<keyword evidence="6 7" id="KW-0067">ATP-binding</keyword>
<keyword evidence="3" id="KW-0808">Transferase</keyword>
<dbReference type="PROSITE" id="PS00107">
    <property type="entry name" value="PROTEIN_KINASE_ATP"/>
    <property type="match status" value="1"/>
</dbReference>
<feature type="binding site" evidence="7">
    <location>
        <position position="112"/>
    </location>
    <ligand>
        <name>ATP</name>
        <dbReference type="ChEBI" id="CHEBI:30616"/>
    </ligand>
</feature>
<dbReference type="AlphaFoldDB" id="A0A8C9EHS1"/>
<keyword evidence="4 7" id="KW-0547">Nucleotide-binding</keyword>
<evidence type="ECO:0000256" key="4">
    <source>
        <dbReference type="ARBA" id="ARBA00022741"/>
    </source>
</evidence>
<evidence type="ECO:0000256" key="7">
    <source>
        <dbReference type="PROSITE-ProRule" id="PRU10141"/>
    </source>
</evidence>
<evidence type="ECO:0000313" key="9">
    <source>
        <dbReference type="Ensembl" id="ENSPSTP00000000757.1"/>
    </source>
</evidence>
<dbReference type="Gene3D" id="3.30.200.20">
    <property type="entry name" value="Phosphorylase Kinase, domain 1"/>
    <property type="match status" value="1"/>
</dbReference>
<evidence type="ECO:0000259" key="8">
    <source>
        <dbReference type="PROSITE" id="PS50011"/>
    </source>
</evidence>
<dbReference type="Proteomes" id="UP000694428">
    <property type="component" value="Unplaced"/>
</dbReference>
<dbReference type="GO" id="GO:0043065">
    <property type="term" value="P:positive regulation of apoptotic process"/>
    <property type="evidence" value="ECO:0007669"/>
    <property type="project" value="TreeGrafter"/>
</dbReference>
<dbReference type="PROSITE" id="PS50011">
    <property type="entry name" value="PROTEIN_KINASE_DOM"/>
    <property type="match status" value="1"/>
</dbReference>